<keyword evidence="2" id="KW-1185">Reference proteome</keyword>
<comment type="caution">
    <text evidence="1">The sequence shown here is derived from an EMBL/GenBank/DDBJ whole genome shotgun (WGS) entry which is preliminary data.</text>
</comment>
<sequence>MSVIARIYIVRHGETDWNRQRMIQGHIDTELNELGLAQAGLAAEALKDVPFAQAFTSDLKRASKTAEIILERQNNSSILVRGEALRERFMGELQGELASNKHAPSLETGKSIVKRSVGWWNQTIVKYVTSLTTANQPCQNVLVVSHGGLISTLIRTLIINKVSQTEDWNLLQRQRYSTRI</sequence>
<evidence type="ECO:0000313" key="2">
    <source>
        <dbReference type="Proteomes" id="UP000790377"/>
    </source>
</evidence>
<protein>
    <submittedName>
        <fullName evidence="1">Histidine phosphatase superfamily</fullName>
    </submittedName>
</protein>
<organism evidence="1 2">
    <name type="scientific">Hygrophoropsis aurantiaca</name>
    <dbReference type="NCBI Taxonomy" id="72124"/>
    <lineage>
        <taxon>Eukaryota</taxon>
        <taxon>Fungi</taxon>
        <taxon>Dikarya</taxon>
        <taxon>Basidiomycota</taxon>
        <taxon>Agaricomycotina</taxon>
        <taxon>Agaricomycetes</taxon>
        <taxon>Agaricomycetidae</taxon>
        <taxon>Boletales</taxon>
        <taxon>Coniophorineae</taxon>
        <taxon>Hygrophoropsidaceae</taxon>
        <taxon>Hygrophoropsis</taxon>
    </lineage>
</organism>
<evidence type="ECO:0000313" key="1">
    <source>
        <dbReference type="EMBL" id="KAH7905637.1"/>
    </source>
</evidence>
<accession>A0ACB7ZXN3</accession>
<proteinExistence type="predicted"/>
<name>A0ACB7ZXN3_9AGAM</name>
<gene>
    <name evidence="1" type="ORF">BJ138DRAFT_1164361</name>
</gene>
<dbReference type="EMBL" id="MU268151">
    <property type="protein sequence ID" value="KAH7905637.1"/>
    <property type="molecule type" value="Genomic_DNA"/>
</dbReference>
<dbReference type="Proteomes" id="UP000790377">
    <property type="component" value="Unassembled WGS sequence"/>
</dbReference>
<reference evidence="1" key="1">
    <citation type="journal article" date="2021" name="New Phytol.">
        <title>Evolutionary innovations through gain and loss of genes in the ectomycorrhizal Boletales.</title>
        <authorList>
            <person name="Wu G."/>
            <person name="Miyauchi S."/>
            <person name="Morin E."/>
            <person name="Kuo A."/>
            <person name="Drula E."/>
            <person name="Varga T."/>
            <person name="Kohler A."/>
            <person name="Feng B."/>
            <person name="Cao Y."/>
            <person name="Lipzen A."/>
            <person name="Daum C."/>
            <person name="Hundley H."/>
            <person name="Pangilinan J."/>
            <person name="Johnson J."/>
            <person name="Barry K."/>
            <person name="LaButti K."/>
            <person name="Ng V."/>
            <person name="Ahrendt S."/>
            <person name="Min B."/>
            <person name="Choi I.G."/>
            <person name="Park H."/>
            <person name="Plett J.M."/>
            <person name="Magnuson J."/>
            <person name="Spatafora J.W."/>
            <person name="Nagy L.G."/>
            <person name="Henrissat B."/>
            <person name="Grigoriev I.V."/>
            <person name="Yang Z.L."/>
            <person name="Xu J."/>
            <person name="Martin F.M."/>
        </authorList>
    </citation>
    <scope>NUCLEOTIDE SEQUENCE</scope>
    <source>
        <strain evidence="1">ATCC 28755</strain>
    </source>
</reference>